<feature type="domain" description="Protein kinase" evidence="1">
    <location>
        <begin position="14"/>
        <end position="231"/>
    </location>
</feature>
<dbReference type="Pfam" id="PF00069">
    <property type="entry name" value="Pkinase"/>
    <property type="match status" value="1"/>
</dbReference>
<dbReference type="InterPro" id="IPR011009">
    <property type="entry name" value="Kinase-like_dom_sf"/>
</dbReference>
<dbReference type="EMBL" id="UINC01022224">
    <property type="protein sequence ID" value="SVA91409.1"/>
    <property type="molecule type" value="Genomic_DNA"/>
</dbReference>
<dbReference type="GO" id="GO:0004672">
    <property type="term" value="F:protein kinase activity"/>
    <property type="evidence" value="ECO:0007669"/>
    <property type="project" value="InterPro"/>
</dbReference>
<accession>A0A381ZQC8</accession>
<dbReference type="AlphaFoldDB" id="A0A381ZQC8"/>
<sequence>MKKINHRLRSNEDNDLVQLINQGHQGIAFKMDVDGQSFLVKKTNKASPFAGRISQYFINHEYKIYQRLEGITGIPKCYGLSDDGSLILEYIDGHSYREKERTLEGRDQFFADLLTLILTIHAGGVSHGDLKRKDNILIGENNQPYLIDFGTAMTLNPKDQFIKHWLYSFSKQTDLNAWIKHKYSRQYDRIEEDDLVYYSSSKMDKLIRLTRRFWRTLTFRRLRKKKEQQKQ</sequence>
<reference evidence="2" key="1">
    <citation type="submission" date="2018-05" db="EMBL/GenBank/DDBJ databases">
        <authorList>
            <person name="Lanie J.A."/>
            <person name="Ng W.-L."/>
            <person name="Kazmierczak K.M."/>
            <person name="Andrzejewski T.M."/>
            <person name="Davidsen T.M."/>
            <person name="Wayne K.J."/>
            <person name="Tettelin H."/>
            <person name="Glass J.I."/>
            <person name="Rusch D."/>
            <person name="Podicherti R."/>
            <person name="Tsui H.-C.T."/>
            <person name="Winkler M.E."/>
        </authorList>
    </citation>
    <scope>NUCLEOTIDE SEQUENCE</scope>
</reference>
<evidence type="ECO:0000259" key="1">
    <source>
        <dbReference type="PROSITE" id="PS50011"/>
    </source>
</evidence>
<dbReference type="GO" id="GO:0005524">
    <property type="term" value="F:ATP binding"/>
    <property type="evidence" value="ECO:0007669"/>
    <property type="project" value="InterPro"/>
</dbReference>
<evidence type="ECO:0000313" key="2">
    <source>
        <dbReference type="EMBL" id="SVA91409.1"/>
    </source>
</evidence>
<dbReference type="SUPFAM" id="SSF56112">
    <property type="entry name" value="Protein kinase-like (PK-like)"/>
    <property type="match status" value="1"/>
</dbReference>
<organism evidence="2">
    <name type="scientific">marine metagenome</name>
    <dbReference type="NCBI Taxonomy" id="408172"/>
    <lineage>
        <taxon>unclassified sequences</taxon>
        <taxon>metagenomes</taxon>
        <taxon>ecological metagenomes</taxon>
    </lineage>
</organism>
<dbReference type="Gene3D" id="1.10.510.10">
    <property type="entry name" value="Transferase(Phosphotransferase) domain 1"/>
    <property type="match status" value="1"/>
</dbReference>
<dbReference type="PROSITE" id="PS50011">
    <property type="entry name" value="PROTEIN_KINASE_DOM"/>
    <property type="match status" value="1"/>
</dbReference>
<dbReference type="InterPro" id="IPR000719">
    <property type="entry name" value="Prot_kinase_dom"/>
</dbReference>
<protein>
    <recommendedName>
        <fullName evidence="1">Protein kinase domain-containing protein</fullName>
    </recommendedName>
</protein>
<proteinExistence type="predicted"/>
<name>A0A381ZQC8_9ZZZZ</name>
<gene>
    <name evidence="2" type="ORF">METZ01_LOCUS144263</name>
</gene>